<proteinExistence type="predicted"/>
<evidence type="ECO:0000313" key="1">
    <source>
        <dbReference type="EMBL" id="ANF24986.1"/>
    </source>
</evidence>
<reference evidence="1 2" key="1">
    <citation type="submission" date="2016-05" db="EMBL/GenBank/DDBJ databases">
        <title>Genome sequence of Pseudomonas stutzeri 273 and identification of the exopolysaccharide biosynthesis locus.</title>
        <authorList>
            <person name="Wu S."/>
            <person name="Sun C."/>
        </authorList>
    </citation>
    <scope>NUCLEOTIDE SEQUENCE [LARGE SCALE GENOMIC DNA]</scope>
    <source>
        <strain evidence="1 2">273</strain>
    </source>
</reference>
<protein>
    <submittedName>
        <fullName evidence="1">Uncharacterized protein</fullName>
    </submittedName>
</protein>
<dbReference type="EMBL" id="CP015641">
    <property type="protein sequence ID" value="ANF24986.1"/>
    <property type="molecule type" value="Genomic_DNA"/>
</dbReference>
<sequence>MPNAFELREARFQANPKLIGICTALVGLPLMSTPARSVTPPVEAVAATLNDIASGEGIRPTCWASSVAGVD</sequence>
<dbReference type="Proteomes" id="UP000077787">
    <property type="component" value="Chromosome"/>
</dbReference>
<organism evidence="1 2">
    <name type="scientific">Stutzerimonas stutzeri</name>
    <name type="common">Pseudomonas stutzeri</name>
    <dbReference type="NCBI Taxonomy" id="316"/>
    <lineage>
        <taxon>Bacteria</taxon>
        <taxon>Pseudomonadati</taxon>
        <taxon>Pseudomonadota</taxon>
        <taxon>Gammaproteobacteria</taxon>
        <taxon>Pseudomonadales</taxon>
        <taxon>Pseudomonadaceae</taxon>
        <taxon>Stutzerimonas</taxon>
    </lineage>
</organism>
<accession>A0A172WNR6</accession>
<dbReference type="AlphaFoldDB" id="A0A172WNR6"/>
<name>A0A172WNR6_STUST</name>
<gene>
    <name evidence="1" type="ORF">PS273GM_07380</name>
</gene>
<evidence type="ECO:0000313" key="2">
    <source>
        <dbReference type="Proteomes" id="UP000077787"/>
    </source>
</evidence>